<organism evidence="2 3">
    <name type="scientific">Anaeroselena agilis</name>
    <dbReference type="NCBI Taxonomy" id="3063788"/>
    <lineage>
        <taxon>Bacteria</taxon>
        <taxon>Bacillati</taxon>
        <taxon>Bacillota</taxon>
        <taxon>Negativicutes</taxon>
        <taxon>Acetonemataceae</taxon>
        <taxon>Anaeroselena</taxon>
    </lineage>
</organism>
<feature type="transmembrane region" description="Helical" evidence="1">
    <location>
        <begin position="145"/>
        <end position="163"/>
    </location>
</feature>
<accession>A0ABU3NVK4</accession>
<protein>
    <submittedName>
        <fullName evidence="2">Uncharacterized protein</fullName>
    </submittedName>
</protein>
<sequence>MSQNYDLVSFFVLYFIFGPLGFLGYLVLKTTIGWYMCHRYRAIITPTGIKWLRDKVEVNISDIDIIKADFEESVFSSNVLSLHLSDTNKSVKACLDDREMVKLAHTRLNKWVINGSSLSIEQGGTAGLSVCYSATSRKYDLGARLYSPVMMLTIIFIVFFGIFMFFEKLQLLFVLIAVFIAFFGLERYKRVSAILNGHKLSFGDENGQQHCMALEDVKEIEKDLFAIKVTGSDGREFFFPRAFYYLPELICCYAGSSSNRR</sequence>
<feature type="transmembrane region" description="Helical" evidence="1">
    <location>
        <begin position="6"/>
        <end position="28"/>
    </location>
</feature>
<proteinExistence type="predicted"/>
<reference evidence="2 3" key="1">
    <citation type="submission" date="2023-07" db="EMBL/GenBank/DDBJ databases">
        <title>The novel representative of Negativicutes class, Anaeroselena agilis gen. nov. sp. nov.</title>
        <authorList>
            <person name="Prokofeva M.I."/>
            <person name="Elcheninov A.G."/>
            <person name="Klyukina A."/>
            <person name="Kublanov I.V."/>
            <person name="Frolov E.N."/>
            <person name="Podosokorskaya O.A."/>
        </authorList>
    </citation>
    <scope>NUCLEOTIDE SEQUENCE [LARGE SCALE GENOMIC DNA]</scope>
    <source>
        <strain evidence="2 3">4137-cl</strain>
    </source>
</reference>
<keyword evidence="3" id="KW-1185">Reference proteome</keyword>
<dbReference type="RefSeq" id="WP_413779385.1">
    <property type="nucleotide sequence ID" value="NZ_JAUOZS010000001.1"/>
</dbReference>
<comment type="caution">
    <text evidence="2">The sequence shown here is derived from an EMBL/GenBank/DDBJ whole genome shotgun (WGS) entry which is preliminary data.</text>
</comment>
<keyword evidence="1" id="KW-0472">Membrane</keyword>
<dbReference type="Proteomes" id="UP001254848">
    <property type="component" value="Unassembled WGS sequence"/>
</dbReference>
<evidence type="ECO:0000256" key="1">
    <source>
        <dbReference type="SAM" id="Phobius"/>
    </source>
</evidence>
<dbReference type="EMBL" id="JAUOZS010000001">
    <property type="protein sequence ID" value="MDT8900852.1"/>
    <property type="molecule type" value="Genomic_DNA"/>
</dbReference>
<gene>
    <name evidence="2" type="ORF">Q4T40_06320</name>
</gene>
<keyword evidence="1" id="KW-0812">Transmembrane</keyword>
<evidence type="ECO:0000313" key="2">
    <source>
        <dbReference type="EMBL" id="MDT8900852.1"/>
    </source>
</evidence>
<feature type="transmembrane region" description="Helical" evidence="1">
    <location>
        <begin position="169"/>
        <end position="185"/>
    </location>
</feature>
<evidence type="ECO:0000313" key="3">
    <source>
        <dbReference type="Proteomes" id="UP001254848"/>
    </source>
</evidence>
<name>A0ABU3NVK4_9FIRM</name>
<keyword evidence="1" id="KW-1133">Transmembrane helix</keyword>